<dbReference type="InterPro" id="IPR001757">
    <property type="entry name" value="P_typ_ATPase"/>
</dbReference>
<dbReference type="InterPro" id="IPR036412">
    <property type="entry name" value="HAD-like_sf"/>
</dbReference>
<keyword evidence="13" id="KW-1185">Reference proteome</keyword>
<comment type="similarity">
    <text evidence="2">Belongs to the cation transport ATPase (P-type) (TC 3.A.3) family. Type IIA subfamily.</text>
</comment>
<evidence type="ECO:0000256" key="9">
    <source>
        <dbReference type="ARBA" id="ARBA00049360"/>
    </source>
</evidence>
<dbReference type="SFLD" id="SFLDS00003">
    <property type="entry name" value="Haloacid_Dehalogenase"/>
    <property type="match status" value="1"/>
</dbReference>
<keyword evidence="7 10" id="KW-1133">Transmembrane helix</keyword>
<organism evidence="12 13">
    <name type="scientific">Agromyces rhizosphaerae</name>
    <dbReference type="NCBI Taxonomy" id="88374"/>
    <lineage>
        <taxon>Bacteria</taxon>
        <taxon>Bacillati</taxon>
        <taxon>Actinomycetota</taxon>
        <taxon>Actinomycetes</taxon>
        <taxon>Micrococcales</taxon>
        <taxon>Microbacteriaceae</taxon>
        <taxon>Agromyces</taxon>
    </lineage>
</organism>
<evidence type="ECO:0000259" key="11">
    <source>
        <dbReference type="SMART" id="SM00831"/>
    </source>
</evidence>
<dbReference type="InterPro" id="IPR023298">
    <property type="entry name" value="ATPase_P-typ_TM_dom_sf"/>
</dbReference>
<comment type="caution">
    <text evidence="12">The sequence shown here is derived from an EMBL/GenBank/DDBJ whole genome shotgun (WGS) entry which is preliminary data.</text>
</comment>
<dbReference type="FunFam" id="3.40.50.1000:FF:000001">
    <property type="entry name" value="Phospholipid-transporting ATPase IC"/>
    <property type="match status" value="1"/>
</dbReference>
<keyword evidence="3 10" id="KW-0812">Transmembrane</keyword>
<dbReference type="Gene3D" id="3.40.1110.10">
    <property type="entry name" value="Calcium-transporting ATPase, cytoplasmic domain N"/>
    <property type="match status" value="1"/>
</dbReference>
<dbReference type="PANTHER" id="PTHR43294:SF20">
    <property type="entry name" value="P-TYPE ATPASE"/>
    <property type="match status" value="1"/>
</dbReference>
<keyword evidence="4" id="KW-0547">Nucleotide-binding</keyword>
<dbReference type="GO" id="GO:1902600">
    <property type="term" value="P:proton transmembrane transport"/>
    <property type="evidence" value="ECO:0007669"/>
    <property type="project" value="TreeGrafter"/>
</dbReference>
<evidence type="ECO:0000313" key="13">
    <source>
        <dbReference type="Proteomes" id="UP001144396"/>
    </source>
</evidence>
<dbReference type="InterPro" id="IPR023214">
    <property type="entry name" value="HAD_sf"/>
</dbReference>
<dbReference type="GO" id="GO:0005391">
    <property type="term" value="F:P-type sodium:potassium-exchanging transporter activity"/>
    <property type="evidence" value="ECO:0007669"/>
    <property type="project" value="TreeGrafter"/>
</dbReference>
<dbReference type="InterPro" id="IPR008250">
    <property type="entry name" value="ATPase_P-typ_transduc_dom_A_sf"/>
</dbReference>
<evidence type="ECO:0000256" key="5">
    <source>
        <dbReference type="ARBA" id="ARBA00022840"/>
    </source>
</evidence>
<protein>
    <submittedName>
        <fullName evidence="12">ATPase</fullName>
    </submittedName>
</protein>
<dbReference type="Pfam" id="PF00122">
    <property type="entry name" value="E1-E2_ATPase"/>
    <property type="match status" value="1"/>
</dbReference>
<dbReference type="SUPFAM" id="SSF56784">
    <property type="entry name" value="HAD-like"/>
    <property type="match status" value="1"/>
</dbReference>
<dbReference type="Gene3D" id="1.20.1110.10">
    <property type="entry name" value="Calcium-transporting ATPase, transmembrane domain"/>
    <property type="match status" value="1"/>
</dbReference>
<keyword evidence="8 10" id="KW-0472">Membrane</keyword>
<evidence type="ECO:0000256" key="10">
    <source>
        <dbReference type="SAM" id="Phobius"/>
    </source>
</evidence>
<feature type="transmembrane region" description="Helical" evidence="10">
    <location>
        <begin position="811"/>
        <end position="830"/>
    </location>
</feature>
<evidence type="ECO:0000256" key="6">
    <source>
        <dbReference type="ARBA" id="ARBA00022967"/>
    </source>
</evidence>
<sequence length="921" mass="97183">MTDSAATSTTEATEEVPGPTWWSLTVDEVTTRLGVDPADGLAESEVNGRLAEYGENALASAPQPSWVRIALKQLFELMTLMLVIVAIVSLVIGQVSTAIIVGILVLYNVWRGTSQELKAKRSVDALSKLQVPQARVVRGGVVRLVDATAIVPGDVVELEAGDLVPADGRILRAANLETQEAALTGESLPIPKGPTANDADTALADRTSMVYQNTSITRGTARIIVVETGMRTEVGRIASLLTTVESGKSPLGRELDSLTKVLGVIAWSAVAIIIAIGLLRGQELDELLFLGTAVAISAIPTGLPAFVQSLLGWGANRLAAQQAIVTSLNDVETLGATSAICSDKTGTLTMNEMTVRTVWFGGAHLSVTGGGYSFDGRVLTPAGDEVEVRPGKLAQALVLPNDASVSVDGDVVGDPTEAALVVLAAKLGIDADESRRAHPRLAEVPFDSDYKYMATFHRMQVGGERHLVEFVKGAPDIVLGRCVSMVGASGEIVPVDADAATAALEEMSASGLRTLAVAMRILDESDEAAMLRDPQGMVHDLVLAGIVGIVDPLRAEAKDAVALAQRAGIEVRMITGDHAVTAGAIGAELGLGPGAISGADLRNLNDAQLNSRLGHLHVFGRVTPQDKLRLVGMLQSQGEVVAMTGDAVNDAAAIKQADIGVAMGSGSEVTKQAAKLVLTDDNFSTLVHAVELGRVVYDKIVSYLRFQMSQLFSMIFLFLAASAFAINDGVAMFPGMVLFLNFFITLFAVLAIAGDPTPPGIMDRPPRDPNKGITNPASLVEWLLYGVTIFVVSLVPLAWGPDAPSPTEPSASMTMVYIVVGLATVLSALLMRRAPESGLLPPISSAAKMLVWPVLLLIVTTEFGFLQNALGTVSLTGWQWLECVALLLPVLAVVEAHKWWLRRRARAARAPKPARQPVVTD</sequence>
<dbReference type="Pfam" id="PF08282">
    <property type="entry name" value="Hydrolase_3"/>
    <property type="match status" value="1"/>
</dbReference>
<dbReference type="PROSITE" id="PS00154">
    <property type="entry name" value="ATPASE_E1_E2"/>
    <property type="match status" value="1"/>
</dbReference>
<gene>
    <name evidence="12" type="ORF">ARHIZOSPH14_19180</name>
</gene>
<evidence type="ECO:0000256" key="2">
    <source>
        <dbReference type="ARBA" id="ARBA00005675"/>
    </source>
</evidence>
<dbReference type="Proteomes" id="UP001144396">
    <property type="component" value="Unassembled WGS sequence"/>
</dbReference>
<dbReference type="GO" id="GO:0036376">
    <property type="term" value="P:sodium ion export across plasma membrane"/>
    <property type="evidence" value="ECO:0007669"/>
    <property type="project" value="TreeGrafter"/>
</dbReference>
<dbReference type="Gene3D" id="3.40.50.1000">
    <property type="entry name" value="HAD superfamily/HAD-like"/>
    <property type="match status" value="1"/>
</dbReference>
<dbReference type="EMBL" id="BSDP01000001">
    <property type="protein sequence ID" value="GLI27676.1"/>
    <property type="molecule type" value="Genomic_DNA"/>
</dbReference>
<dbReference type="GO" id="GO:0016887">
    <property type="term" value="F:ATP hydrolysis activity"/>
    <property type="evidence" value="ECO:0007669"/>
    <property type="project" value="InterPro"/>
</dbReference>
<dbReference type="PRINTS" id="PR00119">
    <property type="entry name" value="CATATPASE"/>
</dbReference>
<dbReference type="SUPFAM" id="SSF81653">
    <property type="entry name" value="Calcium ATPase, transduction domain A"/>
    <property type="match status" value="1"/>
</dbReference>
<feature type="transmembrane region" description="Helical" evidence="10">
    <location>
        <begin position="779"/>
        <end position="799"/>
    </location>
</feature>
<dbReference type="InterPro" id="IPR059000">
    <property type="entry name" value="ATPase_P-type_domA"/>
</dbReference>
<dbReference type="RefSeq" id="WP_281884418.1">
    <property type="nucleotide sequence ID" value="NZ_BSDP01000001.1"/>
</dbReference>
<dbReference type="Pfam" id="PF00689">
    <property type="entry name" value="Cation_ATPase_C"/>
    <property type="match status" value="1"/>
</dbReference>
<evidence type="ECO:0000256" key="4">
    <source>
        <dbReference type="ARBA" id="ARBA00022741"/>
    </source>
</evidence>
<comment type="catalytic activity">
    <reaction evidence="9">
        <text>ATP + H2O = ADP + phosphate + H(+)</text>
        <dbReference type="Rhea" id="RHEA:13065"/>
        <dbReference type="ChEBI" id="CHEBI:15377"/>
        <dbReference type="ChEBI" id="CHEBI:15378"/>
        <dbReference type="ChEBI" id="CHEBI:30616"/>
        <dbReference type="ChEBI" id="CHEBI:43474"/>
        <dbReference type="ChEBI" id="CHEBI:456216"/>
    </reaction>
</comment>
<feature type="transmembrane region" description="Helical" evidence="10">
    <location>
        <begin position="287"/>
        <end position="307"/>
    </location>
</feature>
<dbReference type="SUPFAM" id="SSF81665">
    <property type="entry name" value="Calcium ATPase, transmembrane domain M"/>
    <property type="match status" value="1"/>
</dbReference>
<feature type="transmembrane region" description="Helical" evidence="10">
    <location>
        <begin position="708"/>
        <end position="726"/>
    </location>
</feature>
<evidence type="ECO:0000256" key="1">
    <source>
        <dbReference type="ARBA" id="ARBA00004651"/>
    </source>
</evidence>
<proteinExistence type="inferred from homology"/>
<dbReference type="GO" id="GO:0005886">
    <property type="term" value="C:plasma membrane"/>
    <property type="evidence" value="ECO:0007669"/>
    <property type="project" value="UniProtKB-SubCell"/>
</dbReference>
<dbReference type="InterPro" id="IPR006068">
    <property type="entry name" value="ATPase_P-typ_cation-transptr_C"/>
</dbReference>
<dbReference type="InterPro" id="IPR004014">
    <property type="entry name" value="ATPase_P-typ_cation-transptr_N"/>
</dbReference>
<dbReference type="SUPFAM" id="SSF81660">
    <property type="entry name" value="Metal cation-transporting ATPase, ATP-binding domain N"/>
    <property type="match status" value="1"/>
</dbReference>
<feature type="transmembrane region" description="Helical" evidence="10">
    <location>
        <begin position="877"/>
        <end position="896"/>
    </location>
</feature>
<dbReference type="SMART" id="SM00831">
    <property type="entry name" value="Cation_ATPase_N"/>
    <property type="match status" value="1"/>
</dbReference>
<feature type="transmembrane region" description="Helical" evidence="10">
    <location>
        <begin position="732"/>
        <end position="754"/>
    </location>
</feature>
<dbReference type="GO" id="GO:0030007">
    <property type="term" value="P:intracellular potassium ion homeostasis"/>
    <property type="evidence" value="ECO:0007669"/>
    <property type="project" value="TreeGrafter"/>
</dbReference>
<dbReference type="PANTHER" id="PTHR43294">
    <property type="entry name" value="SODIUM/POTASSIUM-TRANSPORTING ATPASE SUBUNIT ALPHA"/>
    <property type="match status" value="1"/>
</dbReference>
<feature type="transmembrane region" description="Helical" evidence="10">
    <location>
        <begin position="80"/>
        <end position="110"/>
    </location>
</feature>
<dbReference type="GO" id="GO:1990573">
    <property type="term" value="P:potassium ion import across plasma membrane"/>
    <property type="evidence" value="ECO:0007669"/>
    <property type="project" value="TreeGrafter"/>
</dbReference>
<dbReference type="GO" id="GO:0006883">
    <property type="term" value="P:intracellular sodium ion homeostasis"/>
    <property type="evidence" value="ECO:0007669"/>
    <property type="project" value="TreeGrafter"/>
</dbReference>
<reference evidence="12" key="1">
    <citation type="submission" date="2022-12" db="EMBL/GenBank/DDBJ databases">
        <title>Reference genome sequencing for broad-spectrum identification of bacterial and archaeal isolates by mass spectrometry.</title>
        <authorList>
            <person name="Sekiguchi Y."/>
            <person name="Tourlousse D.M."/>
        </authorList>
    </citation>
    <scope>NUCLEOTIDE SEQUENCE</scope>
    <source>
        <strain evidence="12">14</strain>
    </source>
</reference>
<dbReference type="Gene3D" id="2.70.150.10">
    <property type="entry name" value="Calcium-transporting ATPase, cytoplasmic transduction domain A"/>
    <property type="match status" value="1"/>
</dbReference>
<dbReference type="Pfam" id="PF00690">
    <property type="entry name" value="Cation_ATPase_N"/>
    <property type="match status" value="1"/>
</dbReference>
<dbReference type="PRINTS" id="PR00120">
    <property type="entry name" value="HATPASE"/>
</dbReference>
<comment type="subcellular location">
    <subcellularLocation>
        <location evidence="1">Cell membrane</location>
        <topology evidence="1">Multi-pass membrane protein</topology>
    </subcellularLocation>
</comment>
<dbReference type="InterPro" id="IPR023299">
    <property type="entry name" value="ATPase_P-typ_cyto_dom_N"/>
</dbReference>
<accession>A0A9W6FPM3</accession>
<dbReference type="InterPro" id="IPR050510">
    <property type="entry name" value="Cation_transp_ATPase_P-type"/>
</dbReference>
<name>A0A9W6FPM3_9MICO</name>
<evidence type="ECO:0000256" key="8">
    <source>
        <dbReference type="ARBA" id="ARBA00023136"/>
    </source>
</evidence>
<keyword evidence="5" id="KW-0067">ATP-binding</keyword>
<dbReference type="SFLD" id="SFLDF00027">
    <property type="entry name" value="p-type_atpase"/>
    <property type="match status" value="1"/>
</dbReference>
<dbReference type="NCBIfam" id="TIGR01494">
    <property type="entry name" value="ATPase_P-type"/>
    <property type="match status" value="2"/>
</dbReference>
<dbReference type="Pfam" id="PF13246">
    <property type="entry name" value="Cation_ATPase"/>
    <property type="match status" value="1"/>
</dbReference>
<feature type="domain" description="Cation-transporting P-type ATPase N-terminal" evidence="11">
    <location>
        <begin position="20"/>
        <end position="94"/>
    </location>
</feature>
<dbReference type="InterPro" id="IPR044492">
    <property type="entry name" value="P_typ_ATPase_HD_dom"/>
</dbReference>
<dbReference type="SFLD" id="SFLDG00002">
    <property type="entry name" value="C1.7:_P-type_atpase_like"/>
    <property type="match status" value="1"/>
</dbReference>
<keyword evidence="6" id="KW-1278">Translocase</keyword>
<evidence type="ECO:0000256" key="7">
    <source>
        <dbReference type="ARBA" id="ARBA00022989"/>
    </source>
</evidence>
<dbReference type="InterPro" id="IPR018303">
    <property type="entry name" value="ATPase_P-typ_P_site"/>
</dbReference>
<evidence type="ECO:0000256" key="3">
    <source>
        <dbReference type="ARBA" id="ARBA00022692"/>
    </source>
</evidence>
<dbReference type="GO" id="GO:0005524">
    <property type="term" value="F:ATP binding"/>
    <property type="evidence" value="ECO:0007669"/>
    <property type="project" value="UniProtKB-KW"/>
</dbReference>
<dbReference type="AlphaFoldDB" id="A0A9W6FPM3"/>
<evidence type="ECO:0000313" key="12">
    <source>
        <dbReference type="EMBL" id="GLI27676.1"/>
    </source>
</evidence>
<feature type="transmembrane region" description="Helical" evidence="10">
    <location>
        <begin position="261"/>
        <end position="281"/>
    </location>
</feature>